<protein>
    <submittedName>
        <fullName evidence="6">Helix-turn-helix domain-containing protein</fullName>
    </submittedName>
</protein>
<dbReference type="Pfam" id="PF13545">
    <property type="entry name" value="HTH_Crp_2"/>
    <property type="match status" value="1"/>
</dbReference>
<dbReference type="SMART" id="SM00419">
    <property type="entry name" value="HTH_CRP"/>
    <property type="match status" value="1"/>
</dbReference>
<feature type="domain" description="Cyclic nucleotide-binding" evidence="4">
    <location>
        <begin position="44"/>
        <end position="92"/>
    </location>
</feature>
<dbReference type="SMART" id="SM00100">
    <property type="entry name" value="cNMP"/>
    <property type="match status" value="1"/>
</dbReference>
<feature type="domain" description="HTH crp-type" evidence="5">
    <location>
        <begin position="153"/>
        <end position="223"/>
    </location>
</feature>
<dbReference type="InterPro" id="IPR012318">
    <property type="entry name" value="HTH_CRP"/>
</dbReference>
<evidence type="ECO:0000259" key="5">
    <source>
        <dbReference type="PROSITE" id="PS51063"/>
    </source>
</evidence>
<dbReference type="InterPro" id="IPR018490">
    <property type="entry name" value="cNMP-bd_dom_sf"/>
</dbReference>
<dbReference type="PROSITE" id="PS50042">
    <property type="entry name" value="CNMP_BINDING_3"/>
    <property type="match status" value="1"/>
</dbReference>
<dbReference type="Gene3D" id="1.10.10.10">
    <property type="entry name" value="Winged helix-like DNA-binding domain superfamily/Winged helix DNA-binding domain"/>
    <property type="match status" value="1"/>
</dbReference>
<dbReference type="InterPro" id="IPR050397">
    <property type="entry name" value="Env_Response_Regulators"/>
</dbReference>
<dbReference type="InterPro" id="IPR036390">
    <property type="entry name" value="WH_DNA-bd_sf"/>
</dbReference>
<evidence type="ECO:0000259" key="4">
    <source>
        <dbReference type="PROSITE" id="PS50042"/>
    </source>
</evidence>
<accession>A0A5P6P931</accession>
<dbReference type="InterPro" id="IPR036388">
    <property type="entry name" value="WH-like_DNA-bd_sf"/>
</dbReference>
<dbReference type="KEGG" id="bbet:F8237_21975"/>
<evidence type="ECO:0000256" key="3">
    <source>
        <dbReference type="ARBA" id="ARBA00023163"/>
    </source>
</evidence>
<dbReference type="GO" id="GO:0005829">
    <property type="term" value="C:cytosol"/>
    <property type="evidence" value="ECO:0007669"/>
    <property type="project" value="TreeGrafter"/>
</dbReference>
<dbReference type="GO" id="GO:0003677">
    <property type="term" value="F:DNA binding"/>
    <property type="evidence" value="ECO:0007669"/>
    <property type="project" value="UniProtKB-KW"/>
</dbReference>
<dbReference type="RefSeq" id="WP_151647829.1">
    <property type="nucleotide sequence ID" value="NZ_CP044543.1"/>
</dbReference>
<dbReference type="Pfam" id="PF00027">
    <property type="entry name" value="cNMP_binding"/>
    <property type="match status" value="1"/>
</dbReference>
<dbReference type="CDD" id="cd00092">
    <property type="entry name" value="HTH_CRP"/>
    <property type="match status" value="1"/>
</dbReference>
<keyword evidence="1" id="KW-0805">Transcription regulation</keyword>
<proteinExistence type="predicted"/>
<evidence type="ECO:0000313" key="7">
    <source>
        <dbReference type="Proteomes" id="UP000325641"/>
    </source>
</evidence>
<dbReference type="OrthoDB" id="667966at2"/>
<keyword evidence="3" id="KW-0804">Transcription</keyword>
<dbReference type="Gene3D" id="2.60.120.10">
    <property type="entry name" value="Jelly Rolls"/>
    <property type="match status" value="1"/>
</dbReference>
<dbReference type="CDD" id="cd00038">
    <property type="entry name" value="CAP_ED"/>
    <property type="match status" value="1"/>
</dbReference>
<evidence type="ECO:0000313" key="6">
    <source>
        <dbReference type="EMBL" id="QFI74840.1"/>
    </source>
</evidence>
<dbReference type="Proteomes" id="UP000325641">
    <property type="component" value="Chromosome"/>
</dbReference>
<organism evidence="6 7">
    <name type="scientific">Bradyrhizobium betae</name>
    <dbReference type="NCBI Taxonomy" id="244734"/>
    <lineage>
        <taxon>Bacteria</taxon>
        <taxon>Pseudomonadati</taxon>
        <taxon>Pseudomonadota</taxon>
        <taxon>Alphaproteobacteria</taxon>
        <taxon>Hyphomicrobiales</taxon>
        <taxon>Nitrobacteraceae</taxon>
        <taxon>Bradyrhizobium</taxon>
    </lineage>
</organism>
<evidence type="ECO:0000256" key="1">
    <source>
        <dbReference type="ARBA" id="ARBA00023015"/>
    </source>
</evidence>
<reference evidence="7" key="1">
    <citation type="submission" date="2019-10" db="EMBL/GenBank/DDBJ databases">
        <title>Complete Genome Sequence of Bradyrhizobium betae type strain PL7HG1T.</title>
        <authorList>
            <person name="Bromfield E.S.P."/>
            <person name="Cloutier S."/>
        </authorList>
    </citation>
    <scope>NUCLEOTIDE SEQUENCE [LARGE SCALE GENOMIC DNA]</scope>
    <source>
        <strain evidence="7">PL7HG1</strain>
    </source>
</reference>
<dbReference type="GO" id="GO:0003700">
    <property type="term" value="F:DNA-binding transcription factor activity"/>
    <property type="evidence" value="ECO:0007669"/>
    <property type="project" value="TreeGrafter"/>
</dbReference>
<dbReference type="InterPro" id="IPR014710">
    <property type="entry name" value="RmlC-like_jellyroll"/>
</dbReference>
<dbReference type="SUPFAM" id="SSF46785">
    <property type="entry name" value="Winged helix' DNA-binding domain"/>
    <property type="match status" value="1"/>
</dbReference>
<gene>
    <name evidence="6" type="ORF">F8237_21975</name>
</gene>
<dbReference type="AlphaFoldDB" id="A0A5P6P931"/>
<sequence length="230" mass="25928">MPALIADERCSVNCFDDCSLPSSSKSRKSAGDEPIAHMGKIVQYKRGAEIFGQGQPALYLYRVLTGAVRTVWISNGGRRQIRDFYLPGDYFGLEMGSAHSLSAYAIGDTQIRVINVHTIAKLTGRRKDVTHQLLQVKDDELVRLQDQTLLLNKTAEERIAWFLVRMTARSETQKFITLPMPRKDVAEHLGLTIETVSRTMRQLESAGLIKSLSRRRIQVLNDKALRKLVS</sequence>
<dbReference type="EMBL" id="CP044543">
    <property type="protein sequence ID" value="QFI74840.1"/>
    <property type="molecule type" value="Genomic_DNA"/>
</dbReference>
<keyword evidence="2" id="KW-0238">DNA-binding</keyword>
<dbReference type="InterPro" id="IPR000595">
    <property type="entry name" value="cNMP-bd_dom"/>
</dbReference>
<dbReference type="SUPFAM" id="SSF51206">
    <property type="entry name" value="cAMP-binding domain-like"/>
    <property type="match status" value="1"/>
</dbReference>
<dbReference type="PANTHER" id="PTHR24567">
    <property type="entry name" value="CRP FAMILY TRANSCRIPTIONAL REGULATORY PROTEIN"/>
    <property type="match status" value="1"/>
</dbReference>
<dbReference type="PANTHER" id="PTHR24567:SF75">
    <property type="entry name" value="FUMARATE AND NITRATE REDUCTION REGULATORY PROTEIN"/>
    <property type="match status" value="1"/>
</dbReference>
<dbReference type="PRINTS" id="PR00034">
    <property type="entry name" value="HTHCRP"/>
</dbReference>
<dbReference type="PROSITE" id="PS51063">
    <property type="entry name" value="HTH_CRP_2"/>
    <property type="match status" value="1"/>
</dbReference>
<name>A0A5P6P931_9BRAD</name>
<evidence type="ECO:0000256" key="2">
    <source>
        <dbReference type="ARBA" id="ARBA00023125"/>
    </source>
</evidence>